<evidence type="ECO:0000313" key="2">
    <source>
        <dbReference type="Proteomes" id="UP000243900"/>
    </source>
</evidence>
<dbReference type="OrthoDB" id="9134802at2"/>
<organism evidence="1 2">
    <name type="scientific">Amnimonas aquatica</name>
    <dbReference type="NCBI Taxonomy" id="2094561"/>
    <lineage>
        <taxon>Bacteria</taxon>
        <taxon>Pseudomonadati</taxon>
        <taxon>Pseudomonadota</taxon>
        <taxon>Gammaproteobacteria</taxon>
        <taxon>Moraxellales</taxon>
        <taxon>Moraxellaceae</taxon>
        <taxon>Amnimonas</taxon>
    </lineage>
</organism>
<dbReference type="Pfam" id="PF10974">
    <property type="entry name" value="DUF2804"/>
    <property type="match status" value="1"/>
</dbReference>
<comment type="caution">
    <text evidence="1">The sequence shown here is derived from an EMBL/GenBank/DDBJ whole genome shotgun (WGS) entry which is preliminary data.</text>
</comment>
<proteinExistence type="predicted"/>
<accession>A0A2P6AUM8</accession>
<evidence type="ECO:0000313" key="1">
    <source>
        <dbReference type="EMBL" id="PQA50197.1"/>
    </source>
</evidence>
<protein>
    <submittedName>
        <fullName evidence="1">DUF2804 domain-containing protein</fullName>
    </submittedName>
</protein>
<dbReference type="RefSeq" id="WP_105191167.1">
    <property type="nucleotide sequence ID" value="NZ_PTQZ01000018.1"/>
</dbReference>
<dbReference type="EMBL" id="PTQZ01000018">
    <property type="protein sequence ID" value="PQA50197.1"/>
    <property type="molecule type" value="Genomic_DNA"/>
</dbReference>
<sequence length="342" mass="37890">MLTPGHLLQDDEPRFGRFSDSLRHADGRADAGRDAFGRARGALARELGYKQFQYFGGMSDTLIFGCALVDLGHSNSVFVYVVDTATGEIFKRSLKRPGHWGMTLADNPVAGRSHFRGGDVEASQHYRESPRGKSLSVRVGDELEIEADMAETAFEPMSLCTRAGYQGWVYANKTAGLPLTGHLTWRGIRHDLRTLGAMGHHDFSCGYMRRETFWNWACLSGLSSGSDGRPVALGLNISCGVNETTHSENCLWLDGALVPVAGASFDFHREDVLAPWHVTTLDDAVDLRFTPLGLYQERLNLGLIASNFRQVFGRFDGQLRVGGREYPVHGLSGFVEDQFVRW</sequence>
<dbReference type="PANTHER" id="PTHR35868:SF4">
    <property type="entry name" value="DUF2804 DOMAIN-CONTAINING PROTEIN"/>
    <property type="match status" value="1"/>
</dbReference>
<dbReference type="Proteomes" id="UP000243900">
    <property type="component" value="Unassembled WGS sequence"/>
</dbReference>
<keyword evidence="2" id="KW-1185">Reference proteome</keyword>
<gene>
    <name evidence="1" type="ORF">C5O18_01825</name>
</gene>
<dbReference type="InterPro" id="IPR021243">
    <property type="entry name" value="DUF2804"/>
</dbReference>
<name>A0A2P6AUM8_9GAMM</name>
<reference evidence="2" key="1">
    <citation type="submission" date="2018-02" db="EMBL/GenBank/DDBJ databases">
        <title>Genome sequencing of Solimonas sp. HR-BB.</title>
        <authorList>
            <person name="Lee Y."/>
            <person name="Jeon C.O."/>
        </authorList>
    </citation>
    <scope>NUCLEOTIDE SEQUENCE [LARGE SCALE GENOMIC DNA]</scope>
    <source>
        <strain evidence="2">HR-E</strain>
    </source>
</reference>
<dbReference type="AlphaFoldDB" id="A0A2P6AUM8"/>
<dbReference type="PANTHER" id="PTHR35868">
    <property type="entry name" value="DUF2804 DOMAIN-CONTAINING PROTEIN-RELATED"/>
    <property type="match status" value="1"/>
</dbReference>